<reference evidence="6" key="1">
    <citation type="journal article" date="2019" name="Int. J. Syst. Evol. Microbiol.">
        <title>The Global Catalogue of Microorganisms (GCM) 10K type strain sequencing project: providing services to taxonomists for standard genome sequencing and annotation.</title>
        <authorList>
            <consortium name="The Broad Institute Genomics Platform"/>
            <consortium name="The Broad Institute Genome Sequencing Center for Infectious Disease"/>
            <person name="Wu L."/>
            <person name="Ma J."/>
        </authorList>
    </citation>
    <scope>NUCLEOTIDE SEQUENCE [LARGE SCALE GENOMIC DNA]</scope>
    <source>
        <strain evidence="6">CGMCC 4.7638</strain>
    </source>
</reference>
<feature type="domain" description="Amine oxidase" evidence="4">
    <location>
        <begin position="18"/>
        <end position="428"/>
    </location>
</feature>
<dbReference type="Proteomes" id="UP001597542">
    <property type="component" value="Unassembled WGS sequence"/>
</dbReference>
<dbReference type="Gene3D" id="3.50.50.60">
    <property type="entry name" value="FAD/NAD(P)-binding domain"/>
    <property type="match status" value="1"/>
</dbReference>
<sequence>MTPSPALETTVAIVGAGMAGLVAARDLRRAGIDVVVLESAGRVGGRVLSETSALGSRLDLGGQWIGHGHHRFETLAKELGGTVFPMHTPKRPVVVDDAKPVPRSTMAAANLALAVWELRAKLGAPAKWEHTTVGQWIAKSPGRRSRRVLEALVAASSCADLDLLTMHAFASMIRHQGGLATMMATKGGAQDSLLTEGAGTLAERLAAELGTRVRTDCRVTAVRSAAEEVTVETLSGVVSAKKAIITAPPPTAARIAFHPPLPAARTRLAKNMYLGAVYKAIAVYDRPFWRERNEAELVVLDKPASVTFDTSPPGGPGHLCVLIGGSPARELDALAPDERRDLVLGPLAARLGPEVRSPASFHEKAWHLDDHAGGGYSALPKPGSRDGYFPIPADPVGHVHWAGTETAAEHAGYIEGAIESGQRVAREVAAVLND</sequence>
<dbReference type="PRINTS" id="PR00757">
    <property type="entry name" value="AMINEOXDASEF"/>
</dbReference>
<keyword evidence="6" id="KW-1185">Reference proteome</keyword>
<evidence type="ECO:0000256" key="1">
    <source>
        <dbReference type="ARBA" id="ARBA00001974"/>
    </source>
</evidence>
<evidence type="ECO:0000256" key="3">
    <source>
        <dbReference type="ARBA" id="ARBA00023002"/>
    </source>
</evidence>
<proteinExistence type="inferred from homology"/>
<protein>
    <submittedName>
        <fullName evidence="5">Flavin monoamine oxidase family protein</fullName>
    </submittedName>
</protein>
<evidence type="ECO:0000313" key="6">
    <source>
        <dbReference type="Proteomes" id="UP001597542"/>
    </source>
</evidence>
<dbReference type="EMBL" id="JBHUKQ010000019">
    <property type="protein sequence ID" value="MFD2485946.1"/>
    <property type="molecule type" value="Genomic_DNA"/>
</dbReference>
<dbReference type="Pfam" id="PF01593">
    <property type="entry name" value="Amino_oxidase"/>
    <property type="match status" value="1"/>
</dbReference>
<evidence type="ECO:0000256" key="2">
    <source>
        <dbReference type="ARBA" id="ARBA00005995"/>
    </source>
</evidence>
<dbReference type="InterPro" id="IPR036188">
    <property type="entry name" value="FAD/NAD-bd_sf"/>
</dbReference>
<gene>
    <name evidence="5" type="ORF">ACFSUT_37125</name>
</gene>
<evidence type="ECO:0000259" key="4">
    <source>
        <dbReference type="Pfam" id="PF01593"/>
    </source>
</evidence>
<evidence type="ECO:0000313" key="5">
    <source>
        <dbReference type="EMBL" id="MFD2485946.1"/>
    </source>
</evidence>
<dbReference type="InterPro" id="IPR002937">
    <property type="entry name" value="Amino_oxidase"/>
</dbReference>
<keyword evidence="3" id="KW-0560">Oxidoreductase</keyword>
<dbReference type="InterPro" id="IPR001613">
    <property type="entry name" value="Flavin_amine_oxidase"/>
</dbReference>
<dbReference type="RefSeq" id="WP_344286397.1">
    <property type="nucleotide sequence ID" value="NZ_BAAAHV010000026.1"/>
</dbReference>
<dbReference type="PANTHER" id="PTHR43563">
    <property type="entry name" value="AMINE OXIDASE"/>
    <property type="match status" value="1"/>
</dbReference>
<organism evidence="5 6">
    <name type="scientific">Amycolatopsis albidoflavus</name>
    <dbReference type="NCBI Taxonomy" id="102226"/>
    <lineage>
        <taxon>Bacteria</taxon>
        <taxon>Bacillati</taxon>
        <taxon>Actinomycetota</taxon>
        <taxon>Actinomycetes</taxon>
        <taxon>Pseudonocardiales</taxon>
        <taxon>Pseudonocardiaceae</taxon>
        <taxon>Amycolatopsis</taxon>
    </lineage>
</organism>
<accession>A0ABW5I991</accession>
<dbReference type="PANTHER" id="PTHR43563:SF1">
    <property type="entry name" value="AMINE OXIDASE [FLAVIN-CONTAINING] B"/>
    <property type="match status" value="1"/>
</dbReference>
<dbReference type="SUPFAM" id="SSF51905">
    <property type="entry name" value="FAD/NAD(P)-binding domain"/>
    <property type="match status" value="1"/>
</dbReference>
<comment type="caution">
    <text evidence="5">The sequence shown here is derived from an EMBL/GenBank/DDBJ whole genome shotgun (WGS) entry which is preliminary data.</text>
</comment>
<dbReference type="InterPro" id="IPR050703">
    <property type="entry name" value="Flavin_MAO"/>
</dbReference>
<dbReference type="SUPFAM" id="SSF54373">
    <property type="entry name" value="FAD-linked reductases, C-terminal domain"/>
    <property type="match status" value="1"/>
</dbReference>
<name>A0ABW5I991_9PSEU</name>
<comment type="cofactor">
    <cofactor evidence="1">
        <name>FAD</name>
        <dbReference type="ChEBI" id="CHEBI:57692"/>
    </cofactor>
</comment>
<comment type="similarity">
    <text evidence="2">Belongs to the flavin monoamine oxidase family.</text>
</comment>